<reference evidence="2" key="1">
    <citation type="journal article" date="2022" name="J Environ Chem Eng">
        <title>Biodegradation of petroleum oil using a constructed nonpathogenic and heavy metal-tolerant bacterial consortium isolated from marine sponges.</title>
        <authorList>
            <person name="Dechsakulwatana C."/>
            <person name="Rungsihiranrut A."/>
            <person name="Muangchinda C."/>
            <person name="Ningthoujam R."/>
            <person name="Klankeo P."/>
            <person name="Pinyakong O."/>
        </authorList>
    </citation>
    <scope>NUCLEOTIDE SEQUENCE [LARGE SCALE GENOMIC DNA]</scope>
    <source>
        <strain evidence="2">MO2-4</strain>
    </source>
</reference>
<proteinExistence type="predicted"/>
<dbReference type="InterPro" id="IPR011010">
    <property type="entry name" value="DNA_brk_join_enz"/>
</dbReference>
<dbReference type="EMBL" id="JAPTHD010000001">
    <property type="protein sequence ID" value="MDV5822299.1"/>
    <property type="molecule type" value="Genomic_DNA"/>
</dbReference>
<sequence length="347" mass="38569">MVGAPPHPLVDAMSNYLISVRKKPSLTSIKARLAHVSNYLIETERLDTTCDQVNEEWIDDFRDWAFEVPVVSTAGKVLGDRSAGTVEGSVRALSAAINHANGRGDTPYAAAFQAKKPDEVSETPAYRADIAKLAEMFNYCLRPPRAAGMSDKAYDRQLAYREALLRFLRVSVATWCRPDAAYDVSTDPERRQWYPDIRALALNPRGRPQTKKYRPVVPVAHQLVEHLKAAPVGFYVGPLSIRTAFEGMQDELRLPRDGETGQKLIRRSIAKLARSRLGEALWVEGQMMLGHRVHSKTSDIYAAFEAGYLTNALAVTEQIIDEIEVKAPGAFRRSITGLKIIHGGRNA</sequence>
<dbReference type="SUPFAM" id="SSF56349">
    <property type="entry name" value="DNA breaking-rejoining enzymes"/>
    <property type="match status" value="1"/>
</dbReference>
<evidence type="ECO:0000313" key="1">
    <source>
        <dbReference type="EMBL" id="MDV5822299.1"/>
    </source>
</evidence>
<gene>
    <name evidence="1" type="ORF">O0R41_01595</name>
</gene>
<accession>A0ABU3ZS01</accession>
<dbReference type="RefSeq" id="WP_317515519.1">
    <property type="nucleotide sequence ID" value="NZ_JAPTHD010000001.1"/>
</dbReference>
<protein>
    <recommendedName>
        <fullName evidence="3">Integrase</fullName>
    </recommendedName>
</protein>
<evidence type="ECO:0000313" key="2">
    <source>
        <dbReference type="Proteomes" id="UP001185984"/>
    </source>
</evidence>
<dbReference type="Proteomes" id="UP001185984">
    <property type="component" value="Unassembled WGS sequence"/>
</dbReference>
<comment type="caution">
    <text evidence="1">The sequence shown here is derived from an EMBL/GenBank/DDBJ whole genome shotgun (WGS) entry which is preliminary data.</text>
</comment>
<evidence type="ECO:0008006" key="3">
    <source>
        <dbReference type="Google" id="ProtNLM"/>
    </source>
</evidence>
<organism evidence="1 2">
    <name type="scientific">Sphingobium naphthae</name>
    <dbReference type="NCBI Taxonomy" id="1886786"/>
    <lineage>
        <taxon>Bacteria</taxon>
        <taxon>Pseudomonadati</taxon>
        <taxon>Pseudomonadota</taxon>
        <taxon>Alphaproteobacteria</taxon>
        <taxon>Sphingomonadales</taxon>
        <taxon>Sphingomonadaceae</taxon>
        <taxon>Sphingobium</taxon>
    </lineage>
</organism>
<keyword evidence="2" id="KW-1185">Reference proteome</keyword>
<name>A0ABU3ZS01_9SPHN</name>